<dbReference type="Proteomes" id="UP000274822">
    <property type="component" value="Unassembled WGS sequence"/>
</dbReference>
<feature type="region of interest" description="Disordered" evidence="1">
    <location>
        <begin position="240"/>
        <end position="267"/>
    </location>
</feature>
<dbReference type="EMBL" id="RBNJ01003917">
    <property type="protein sequence ID" value="RUS30407.1"/>
    <property type="molecule type" value="Genomic_DNA"/>
</dbReference>
<evidence type="ECO:0000313" key="2">
    <source>
        <dbReference type="EMBL" id="RUS30407.1"/>
    </source>
</evidence>
<gene>
    <name evidence="2" type="ORF">BC938DRAFT_479436</name>
</gene>
<evidence type="ECO:0000256" key="1">
    <source>
        <dbReference type="SAM" id="MobiDB-lite"/>
    </source>
</evidence>
<feature type="compositionally biased region" description="Basic and acidic residues" evidence="1">
    <location>
        <begin position="257"/>
        <end position="267"/>
    </location>
</feature>
<proteinExistence type="predicted"/>
<sequence>MKGCTVYRPLSTSIRVARSRYLPCRALSVTRGRLQEIPRDRDDALGLLANLLEGHNRQVWLKKEGEKGRSGASVLDSDGDRAEGAFDPDPVAADGVFVGVSEALHRSIEHVLGEGGNHAGVLGGVAFEDLLPFLGLLWFLGGLRFYLVELEEDGEEDDEDQQVVEDLGHCGIVSRLGFGRGGRKIMMRTLARLLNDLVVCDPRAVQRSSSVVPRHTTELSEHRLDAILGSAIDEARVVKPFRSPPSPTYTMEQVGGRNEKKEENEDR</sequence>
<organism evidence="2 3">
    <name type="scientific">Jimgerdemannia flammicorona</name>
    <dbReference type="NCBI Taxonomy" id="994334"/>
    <lineage>
        <taxon>Eukaryota</taxon>
        <taxon>Fungi</taxon>
        <taxon>Fungi incertae sedis</taxon>
        <taxon>Mucoromycota</taxon>
        <taxon>Mucoromycotina</taxon>
        <taxon>Endogonomycetes</taxon>
        <taxon>Endogonales</taxon>
        <taxon>Endogonaceae</taxon>
        <taxon>Jimgerdemannia</taxon>
    </lineage>
</organism>
<name>A0A433QKX1_9FUNG</name>
<reference evidence="2 3" key="1">
    <citation type="journal article" date="2018" name="New Phytol.">
        <title>Phylogenomics of Endogonaceae and evolution of mycorrhizas within Mucoromycota.</title>
        <authorList>
            <person name="Chang Y."/>
            <person name="Desiro A."/>
            <person name="Na H."/>
            <person name="Sandor L."/>
            <person name="Lipzen A."/>
            <person name="Clum A."/>
            <person name="Barry K."/>
            <person name="Grigoriev I.V."/>
            <person name="Martin F.M."/>
            <person name="Stajich J.E."/>
            <person name="Smith M.E."/>
            <person name="Bonito G."/>
            <person name="Spatafora J.W."/>
        </authorList>
    </citation>
    <scope>NUCLEOTIDE SEQUENCE [LARGE SCALE GENOMIC DNA]</scope>
    <source>
        <strain evidence="2 3">AD002</strain>
    </source>
</reference>
<keyword evidence="3" id="KW-1185">Reference proteome</keyword>
<evidence type="ECO:0000313" key="3">
    <source>
        <dbReference type="Proteomes" id="UP000274822"/>
    </source>
</evidence>
<accession>A0A433QKX1</accession>
<protein>
    <submittedName>
        <fullName evidence="2">Uncharacterized protein</fullName>
    </submittedName>
</protein>
<dbReference type="AlphaFoldDB" id="A0A433QKX1"/>
<comment type="caution">
    <text evidence="2">The sequence shown here is derived from an EMBL/GenBank/DDBJ whole genome shotgun (WGS) entry which is preliminary data.</text>
</comment>